<dbReference type="EMBL" id="JXRP01000017">
    <property type="protein sequence ID" value="KIL45883.1"/>
    <property type="molecule type" value="Genomic_DNA"/>
</dbReference>
<name>A0A0C2VPE5_9BACL</name>
<evidence type="ECO:0000313" key="1">
    <source>
        <dbReference type="EMBL" id="KIL45883.1"/>
    </source>
</evidence>
<evidence type="ECO:0000313" key="2">
    <source>
        <dbReference type="Proteomes" id="UP000031938"/>
    </source>
</evidence>
<dbReference type="STRING" id="889306.KP78_22320"/>
<dbReference type="Proteomes" id="UP000031938">
    <property type="component" value="Unassembled WGS sequence"/>
</dbReference>
<sequence>MNKEEMIEMLNELKEKKIEQLFISKEDFPVCRELILARDDFKHFRGIAQRNGDIIYHYMNEPRS</sequence>
<reference evidence="1 2" key="1">
    <citation type="submission" date="2015-01" db="EMBL/GenBank/DDBJ databases">
        <title>Genome sequencing of Jeotgalibacillus soli.</title>
        <authorList>
            <person name="Goh K.M."/>
            <person name="Chan K.-G."/>
            <person name="Yaakop A.S."/>
            <person name="Ee R."/>
            <person name="Gan H.M."/>
            <person name="Chan C.S."/>
        </authorList>
    </citation>
    <scope>NUCLEOTIDE SEQUENCE [LARGE SCALE GENOMIC DNA]</scope>
    <source>
        <strain evidence="1 2">P9</strain>
    </source>
</reference>
<proteinExistence type="predicted"/>
<protein>
    <recommendedName>
        <fullName evidence="3">Abortive phage infection protein</fullName>
    </recommendedName>
</protein>
<dbReference type="PATRIC" id="fig|889306.3.peg.2245"/>
<organism evidence="1 2">
    <name type="scientific">Jeotgalibacillus soli</name>
    <dbReference type="NCBI Taxonomy" id="889306"/>
    <lineage>
        <taxon>Bacteria</taxon>
        <taxon>Bacillati</taxon>
        <taxon>Bacillota</taxon>
        <taxon>Bacilli</taxon>
        <taxon>Bacillales</taxon>
        <taxon>Caryophanaceae</taxon>
        <taxon>Jeotgalibacillus</taxon>
    </lineage>
</organism>
<comment type="caution">
    <text evidence="1">The sequence shown here is derived from an EMBL/GenBank/DDBJ whole genome shotgun (WGS) entry which is preliminary data.</text>
</comment>
<dbReference type="RefSeq" id="WP_041088677.1">
    <property type="nucleotide sequence ID" value="NZ_JXRP01000017.1"/>
</dbReference>
<gene>
    <name evidence="1" type="ORF">KP78_22320</name>
</gene>
<dbReference type="AlphaFoldDB" id="A0A0C2VPE5"/>
<dbReference type="OrthoDB" id="2455488at2"/>
<evidence type="ECO:0008006" key="3">
    <source>
        <dbReference type="Google" id="ProtNLM"/>
    </source>
</evidence>
<accession>A0A0C2VPE5</accession>
<keyword evidence="2" id="KW-1185">Reference proteome</keyword>